<dbReference type="SMART" id="SM00248">
    <property type="entry name" value="ANK"/>
    <property type="match status" value="2"/>
</dbReference>
<dbReference type="AlphaFoldDB" id="A0A813UTL1"/>
<evidence type="ECO:0000313" key="2">
    <source>
        <dbReference type="EMBL" id="CAF0830562.1"/>
    </source>
</evidence>
<sequence>MVSLSELYIACCGGDEDLVRGLLASLEYNEINRREPNGSTPLHAAVCHGHVSIVRLLLLEFHVDRRQRNNHSLTAYQEAQTDNIRQLFHRPNQAHQRFCDDQPSPFEIYTEHNQNEENGRATSNYVGRMETNQKILGYRQLLSMSKHIWSSELGQKYFTLYTRFVDSTNAINMVSFIKQFKKLIDETLPPDHNLYPRVQALFNEYEQTQRPEPLLTLYTLNSPLYVRLTENIDNSLVLLHIIWRHLRVLTPRFFRGTAYRGLSMKYDDLKEYQWALENNDRTIGTYRFCSSSTDRCVAEAFGDIVLPDRIRTVIVFNFDQPCNGTIQLYSLSPDLPCISNFEEEREVLILPGTIFRVWKIEDDQHTGYHIIYLNHIPDAENPGLHVLASVLSEARDNLIKWFSFRR</sequence>
<dbReference type="Gene3D" id="3.90.176.10">
    <property type="entry name" value="Toxin ADP-ribosyltransferase, Chain A, domain 1"/>
    <property type="match status" value="1"/>
</dbReference>
<reference evidence="2" key="1">
    <citation type="submission" date="2021-02" db="EMBL/GenBank/DDBJ databases">
        <authorList>
            <person name="Nowell W R."/>
        </authorList>
    </citation>
    <scope>NUCLEOTIDE SEQUENCE</scope>
</reference>
<dbReference type="EMBL" id="CAJNOG010000043">
    <property type="protein sequence ID" value="CAF0830562.1"/>
    <property type="molecule type" value="Genomic_DNA"/>
</dbReference>
<proteinExistence type="predicted"/>
<keyword evidence="1" id="KW-0040">ANK repeat</keyword>
<dbReference type="InterPro" id="IPR002110">
    <property type="entry name" value="Ankyrin_rpt"/>
</dbReference>
<name>A0A813UTL1_9BILA</name>
<dbReference type="PROSITE" id="PS50297">
    <property type="entry name" value="ANK_REP_REGION"/>
    <property type="match status" value="1"/>
</dbReference>
<dbReference type="Pfam" id="PF12796">
    <property type="entry name" value="Ank_2"/>
    <property type="match status" value="1"/>
</dbReference>
<gene>
    <name evidence="2" type="ORF">JYZ213_LOCUS6812</name>
</gene>
<dbReference type="SUPFAM" id="SSF48403">
    <property type="entry name" value="Ankyrin repeat"/>
    <property type="match status" value="1"/>
</dbReference>
<dbReference type="Proteomes" id="UP000663845">
    <property type="component" value="Unassembled WGS sequence"/>
</dbReference>
<evidence type="ECO:0000313" key="3">
    <source>
        <dbReference type="Proteomes" id="UP000663845"/>
    </source>
</evidence>
<comment type="caution">
    <text evidence="2">The sequence shown here is derived from an EMBL/GenBank/DDBJ whole genome shotgun (WGS) entry which is preliminary data.</text>
</comment>
<feature type="repeat" description="ANK" evidence="1">
    <location>
        <begin position="37"/>
        <end position="58"/>
    </location>
</feature>
<protein>
    <submittedName>
        <fullName evidence="2">Uncharacterized protein</fullName>
    </submittedName>
</protein>
<dbReference type="Gene3D" id="1.25.40.20">
    <property type="entry name" value="Ankyrin repeat-containing domain"/>
    <property type="match status" value="1"/>
</dbReference>
<accession>A0A813UTL1</accession>
<dbReference type="PROSITE" id="PS50088">
    <property type="entry name" value="ANK_REPEAT"/>
    <property type="match status" value="1"/>
</dbReference>
<evidence type="ECO:0000256" key="1">
    <source>
        <dbReference type="PROSITE-ProRule" id="PRU00023"/>
    </source>
</evidence>
<dbReference type="InterPro" id="IPR036770">
    <property type="entry name" value="Ankyrin_rpt-contain_sf"/>
</dbReference>
<organism evidence="2 3">
    <name type="scientific">Adineta steineri</name>
    <dbReference type="NCBI Taxonomy" id="433720"/>
    <lineage>
        <taxon>Eukaryota</taxon>
        <taxon>Metazoa</taxon>
        <taxon>Spiralia</taxon>
        <taxon>Gnathifera</taxon>
        <taxon>Rotifera</taxon>
        <taxon>Eurotatoria</taxon>
        <taxon>Bdelloidea</taxon>
        <taxon>Adinetida</taxon>
        <taxon>Adinetidae</taxon>
        <taxon>Adineta</taxon>
    </lineage>
</organism>
<dbReference type="SUPFAM" id="SSF56399">
    <property type="entry name" value="ADP-ribosylation"/>
    <property type="match status" value="1"/>
</dbReference>